<evidence type="ECO:0000313" key="2">
    <source>
        <dbReference type="Proteomes" id="UP000198683"/>
    </source>
</evidence>
<name>A0A1G9QC13_9ACTN</name>
<sequence>MGSPSVERRRVLAAAAFGREPGIPGPEPGDGEPLRAVTGEILDISPHLMTIETPDGNRERLVIAPWATAWHGADTAPADLPVGATVIMRTLRDGRVVERIWADATRLTGTILSIEGRKDLTVQLDCGPHRGHRTVVIPYRASGRLQVRHPQFEPGYLFDAIGVRRDGASVALLPATSQPAYPARSVPSPPPAYAGQQSRIAGTVTWSDAFDEDERGAAYPMLERADAGCAQAGVSCTGLPYLAMGSLLQVQNVCSGRAANVPVLACGCLAGRFCDRCVECDTSPRGRIAELSPSSFVELGGDLVKGCFNAQIGLG</sequence>
<organism evidence="1 2">
    <name type="scientific">Nonomuraea maritima</name>
    <dbReference type="NCBI Taxonomy" id="683260"/>
    <lineage>
        <taxon>Bacteria</taxon>
        <taxon>Bacillati</taxon>
        <taxon>Actinomycetota</taxon>
        <taxon>Actinomycetes</taxon>
        <taxon>Streptosporangiales</taxon>
        <taxon>Streptosporangiaceae</taxon>
        <taxon>Nonomuraea</taxon>
    </lineage>
</organism>
<dbReference type="RefSeq" id="WP_090773561.1">
    <property type="nucleotide sequence ID" value="NZ_FNFB01000038.1"/>
</dbReference>
<dbReference type="STRING" id="683260.SAMN05421874_13817"/>
<proteinExistence type="predicted"/>
<keyword evidence="2" id="KW-1185">Reference proteome</keyword>
<evidence type="ECO:0000313" key="1">
    <source>
        <dbReference type="EMBL" id="SDM08493.1"/>
    </source>
</evidence>
<accession>A0A1G9QC13</accession>
<protein>
    <submittedName>
        <fullName evidence="1">Uncharacterized protein</fullName>
    </submittedName>
</protein>
<dbReference type="EMBL" id="FNFB01000038">
    <property type="protein sequence ID" value="SDM08493.1"/>
    <property type="molecule type" value="Genomic_DNA"/>
</dbReference>
<gene>
    <name evidence="1" type="ORF">SAMN05421874_13817</name>
</gene>
<dbReference type="Proteomes" id="UP000198683">
    <property type="component" value="Unassembled WGS sequence"/>
</dbReference>
<reference evidence="1 2" key="1">
    <citation type="submission" date="2016-10" db="EMBL/GenBank/DDBJ databases">
        <authorList>
            <person name="de Groot N.N."/>
        </authorList>
    </citation>
    <scope>NUCLEOTIDE SEQUENCE [LARGE SCALE GENOMIC DNA]</scope>
    <source>
        <strain evidence="1 2">CGMCC 4.5681</strain>
    </source>
</reference>
<dbReference type="OrthoDB" id="3502461at2"/>
<dbReference type="AlphaFoldDB" id="A0A1G9QC13"/>